<name>A0A8B6BJT5_MYTGA</name>
<dbReference type="OrthoDB" id="6148233at2759"/>
<dbReference type="Proteomes" id="UP000596742">
    <property type="component" value="Unassembled WGS sequence"/>
</dbReference>
<evidence type="ECO:0000313" key="2">
    <source>
        <dbReference type="Proteomes" id="UP000596742"/>
    </source>
</evidence>
<sequence>MKPSEIYYSQDSIRDKFDKKYTIQATYNVLVRQPGVMQRIPRIRVCLKDGKWFTLDNRRLWVFRKLEENGYIRDINVIHVGRDKLQDSKFTTTNGGKDVIVRPTKTFSINDFFDSDSN</sequence>
<comment type="caution">
    <text evidence="1">The sequence shown here is derived from an EMBL/GenBank/DDBJ whole genome shotgun (WGS) entry which is preliminary data.</text>
</comment>
<dbReference type="AlphaFoldDB" id="A0A8B6BJT5"/>
<evidence type="ECO:0000313" key="1">
    <source>
        <dbReference type="EMBL" id="VDH91363.1"/>
    </source>
</evidence>
<organism evidence="1 2">
    <name type="scientific">Mytilus galloprovincialis</name>
    <name type="common">Mediterranean mussel</name>
    <dbReference type="NCBI Taxonomy" id="29158"/>
    <lineage>
        <taxon>Eukaryota</taxon>
        <taxon>Metazoa</taxon>
        <taxon>Spiralia</taxon>
        <taxon>Lophotrochozoa</taxon>
        <taxon>Mollusca</taxon>
        <taxon>Bivalvia</taxon>
        <taxon>Autobranchia</taxon>
        <taxon>Pteriomorphia</taxon>
        <taxon>Mytilida</taxon>
        <taxon>Mytiloidea</taxon>
        <taxon>Mytilidae</taxon>
        <taxon>Mytilinae</taxon>
        <taxon>Mytilus</taxon>
    </lineage>
</organism>
<proteinExistence type="predicted"/>
<dbReference type="EMBL" id="UYJE01000223">
    <property type="protein sequence ID" value="VDH91363.1"/>
    <property type="molecule type" value="Genomic_DNA"/>
</dbReference>
<accession>A0A8B6BJT5</accession>
<reference evidence="1" key="1">
    <citation type="submission" date="2018-11" db="EMBL/GenBank/DDBJ databases">
        <authorList>
            <person name="Alioto T."/>
            <person name="Alioto T."/>
        </authorList>
    </citation>
    <scope>NUCLEOTIDE SEQUENCE</scope>
</reference>
<protein>
    <submittedName>
        <fullName evidence="1">Uncharacterized protein</fullName>
    </submittedName>
</protein>
<gene>
    <name evidence="1" type="ORF">MGAL_10B056579</name>
</gene>
<keyword evidence="2" id="KW-1185">Reference proteome</keyword>